<sequence>MNKRGALFWGLVSLVNLSTDAVATSREEMDGFLGKLGADNQYDAGKGINWSVLPGPFYTPELKLGLGTAIAGVYRVDPNDRVTQNSSVSFTGFVSSSGALGVGMKNYTFFTDDEWRLFIDGSLAKIPTGFWGIGYNAAQGNEQKYTQQSFSLHPKVMRQAVDNLYAGVGWDFSTYDAEKIADPHPGDNFSRYDAGSNSKSSGITAAISYDSRDVITRPLRGQFFSAEYTFFDPAIGSDSHFTVLQLQYNYYFPLRDEDVLAFDLWGRFARGEVPWDRLSQAGDDKRMRGYYQGRYRDKDVVSTQLEYRKKLNWRHGYVLWLGVGALSDSPQHLSDNPLLPTVGAGYRFEVKPDMNIRLDLGIGKESSGFYFQVAEAF</sequence>
<dbReference type="AlphaFoldDB" id="A0A3N5ECD3"/>
<dbReference type="OrthoDB" id="9771071at2"/>
<dbReference type="GO" id="GO:0019867">
    <property type="term" value="C:outer membrane"/>
    <property type="evidence" value="ECO:0007669"/>
    <property type="project" value="InterPro"/>
</dbReference>
<gene>
    <name evidence="4" type="ORF">EHN07_09140</name>
</gene>
<evidence type="ECO:0000256" key="2">
    <source>
        <dbReference type="ARBA" id="ARBA00023136"/>
    </source>
</evidence>
<dbReference type="Pfam" id="PF01103">
    <property type="entry name" value="Omp85"/>
    <property type="match status" value="1"/>
</dbReference>
<evidence type="ECO:0000313" key="5">
    <source>
        <dbReference type="Proteomes" id="UP000268615"/>
    </source>
</evidence>
<keyword evidence="2" id="KW-0472">Membrane</keyword>
<accession>A0A3N5ECD3</accession>
<reference evidence="4 5" key="1">
    <citation type="submission" date="2018-11" db="EMBL/GenBank/DDBJ databases">
        <title>Draft genome sequence of Buttiauxella warmboldiae CCUG 35512.</title>
        <authorList>
            <person name="Salva-Serra F."/>
            <person name="Marathe N."/>
            <person name="Moore E."/>
            <person name="Svensson L."/>
            <person name="Engstrom-Jakobsson H."/>
        </authorList>
    </citation>
    <scope>NUCLEOTIDE SEQUENCE [LARGE SCALE GENOMIC DNA]</scope>
    <source>
        <strain evidence="4 5">CCUG 35512</strain>
    </source>
</reference>
<feature type="domain" description="Bacterial surface antigen (D15)" evidence="3">
    <location>
        <begin position="110"/>
        <end position="375"/>
    </location>
</feature>
<evidence type="ECO:0000256" key="1">
    <source>
        <dbReference type="ARBA" id="ARBA00004370"/>
    </source>
</evidence>
<dbReference type="InterPro" id="IPR000184">
    <property type="entry name" value="Bac_surfAg_D15"/>
</dbReference>
<organism evidence="4 5">
    <name type="scientific">Buttiauxella warmboldiae</name>
    <dbReference type="NCBI Taxonomy" id="82993"/>
    <lineage>
        <taxon>Bacteria</taxon>
        <taxon>Pseudomonadati</taxon>
        <taxon>Pseudomonadota</taxon>
        <taxon>Gammaproteobacteria</taxon>
        <taxon>Enterobacterales</taxon>
        <taxon>Enterobacteriaceae</taxon>
        <taxon>Buttiauxella</taxon>
    </lineage>
</organism>
<comment type="caution">
    <text evidence="4">The sequence shown here is derived from an EMBL/GenBank/DDBJ whole genome shotgun (WGS) entry which is preliminary data.</text>
</comment>
<keyword evidence="5" id="KW-1185">Reference proteome</keyword>
<proteinExistence type="predicted"/>
<dbReference type="Gene3D" id="2.40.160.50">
    <property type="entry name" value="membrane protein fhac: a member of the omp85/tpsb transporter family"/>
    <property type="match status" value="1"/>
</dbReference>
<comment type="subcellular location">
    <subcellularLocation>
        <location evidence="1">Membrane</location>
    </subcellularLocation>
</comment>
<protein>
    <recommendedName>
        <fullName evidence="3">Bacterial surface antigen (D15) domain-containing protein</fullName>
    </recommendedName>
</protein>
<dbReference type="EMBL" id="RPOH01000030">
    <property type="protein sequence ID" value="RPH28612.1"/>
    <property type="molecule type" value="Genomic_DNA"/>
</dbReference>
<dbReference type="Proteomes" id="UP000268615">
    <property type="component" value="Unassembled WGS sequence"/>
</dbReference>
<evidence type="ECO:0000313" key="4">
    <source>
        <dbReference type="EMBL" id="RPH28612.1"/>
    </source>
</evidence>
<name>A0A3N5ECD3_9ENTR</name>
<evidence type="ECO:0000259" key="3">
    <source>
        <dbReference type="Pfam" id="PF01103"/>
    </source>
</evidence>
<dbReference type="RefSeq" id="WP_124023858.1">
    <property type="nucleotide sequence ID" value="NZ_RPOH01000030.1"/>
</dbReference>